<dbReference type="KEGG" id="mpp:MICPUCDRAFT_60599"/>
<dbReference type="GO" id="GO:0000724">
    <property type="term" value="P:double-strand break repair via homologous recombination"/>
    <property type="evidence" value="ECO:0007669"/>
    <property type="project" value="TreeGrafter"/>
</dbReference>
<dbReference type="InterPro" id="IPR051988">
    <property type="entry name" value="HRR_RAD51_Paralog"/>
</dbReference>
<protein>
    <submittedName>
        <fullName evidence="5">Rad51 DNA recombinase 4</fullName>
    </submittedName>
</protein>
<keyword evidence="2" id="KW-0539">Nucleus</keyword>
<dbReference type="GO" id="GO:0000400">
    <property type="term" value="F:four-way junction DNA binding"/>
    <property type="evidence" value="ECO:0007669"/>
    <property type="project" value="TreeGrafter"/>
</dbReference>
<comment type="subcellular location">
    <subcellularLocation>
        <location evidence="1">Nucleus</location>
    </subcellularLocation>
</comment>
<feature type="compositionally biased region" description="Gly residues" evidence="3">
    <location>
        <begin position="297"/>
        <end position="314"/>
    </location>
</feature>
<dbReference type="GO" id="GO:0007131">
    <property type="term" value="P:reciprocal meiotic recombination"/>
    <property type="evidence" value="ECO:0007669"/>
    <property type="project" value="TreeGrafter"/>
</dbReference>
<evidence type="ECO:0000313" key="6">
    <source>
        <dbReference type="Proteomes" id="UP000001876"/>
    </source>
</evidence>
<dbReference type="GO" id="GO:0033063">
    <property type="term" value="C:Rad51B-Rad51C-Rad51D-XRCC2 complex"/>
    <property type="evidence" value="ECO:0007669"/>
    <property type="project" value="TreeGrafter"/>
</dbReference>
<dbReference type="STRING" id="564608.C1MZ46"/>
<evidence type="ECO:0000256" key="2">
    <source>
        <dbReference type="ARBA" id="ARBA00023242"/>
    </source>
</evidence>
<dbReference type="SMART" id="SM00382">
    <property type="entry name" value="AAA"/>
    <property type="match status" value="1"/>
</dbReference>
<dbReference type="PANTHER" id="PTHR46457:SF1">
    <property type="entry name" value="DNA REPAIR PROTEIN RAD51 HOMOLOG 4"/>
    <property type="match status" value="1"/>
</dbReference>
<proteinExistence type="predicted"/>
<dbReference type="eggNOG" id="KOG1433">
    <property type="taxonomic scope" value="Eukaryota"/>
</dbReference>
<organism evidence="6">
    <name type="scientific">Micromonas pusilla (strain CCMP1545)</name>
    <name type="common">Picoplanktonic green alga</name>
    <dbReference type="NCBI Taxonomy" id="564608"/>
    <lineage>
        <taxon>Eukaryota</taxon>
        <taxon>Viridiplantae</taxon>
        <taxon>Chlorophyta</taxon>
        <taxon>Mamiellophyceae</taxon>
        <taxon>Mamiellales</taxon>
        <taxon>Mamiellaceae</taxon>
        <taxon>Micromonas</taxon>
    </lineage>
</organism>
<dbReference type="SUPFAM" id="SSF52540">
    <property type="entry name" value="P-loop containing nucleoside triphosphate hydrolases"/>
    <property type="match status" value="1"/>
</dbReference>
<dbReference type="InterPro" id="IPR003593">
    <property type="entry name" value="AAA+_ATPase"/>
</dbReference>
<dbReference type="InterPro" id="IPR013632">
    <property type="entry name" value="Rad51_C"/>
</dbReference>
<dbReference type="GO" id="GO:0005524">
    <property type="term" value="F:ATP binding"/>
    <property type="evidence" value="ECO:0007669"/>
    <property type="project" value="InterPro"/>
</dbReference>
<dbReference type="GeneID" id="9686333"/>
<evidence type="ECO:0000259" key="4">
    <source>
        <dbReference type="PROSITE" id="PS50162"/>
    </source>
</evidence>
<dbReference type="EMBL" id="GG663743">
    <property type="protein sequence ID" value="EEH54802.1"/>
    <property type="molecule type" value="Genomic_DNA"/>
</dbReference>
<dbReference type="GO" id="GO:0140664">
    <property type="term" value="F:ATP-dependent DNA damage sensor activity"/>
    <property type="evidence" value="ECO:0007669"/>
    <property type="project" value="InterPro"/>
</dbReference>
<dbReference type="GO" id="GO:0005657">
    <property type="term" value="C:replication fork"/>
    <property type="evidence" value="ECO:0007669"/>
    <property type="project" value="TreeGrafter"/>
</dbReference>
<accession>C1MZ46</accession>
<evidence type="ECO:0000256" key="1">
    <source>
        <dbReference type="ARBA" id="ARBA00004123"/>
    </source>
</evidence>
<dbReference type="PROSITE" id="PS50162">
    <property type="entry name" value="RECA_2"/>
    <property type="match status" value="1"/>
</dbReference>
<reference evidence="5 6" key="1">
    <citation type="journal article" date="2009" name="Science">
        <title>Green evolution and dynamic adaptations revealed by genomes of the marine picoeukaryotes Micromonas.</title>
        <authorList>
            <person name="Worden A.Z."/>
            <person name="Lee J.H."/>
            <person name="Mock T."/>
            <person name="Rouze P."/>
            <person name="Simmons M.P."/>
            <person name="Aerts A.L."/>
            <person name="Allen A.E."/>
            <person name="Cuvelier M.L."/>
            <person name="Derelle E."/>
            <person name="Everett M.V."/>
            <person name="Foulon E."/>
            <person name="Grimwood J."/>
            <person name="Gundlach H."/>
            <person name="Henrissat B."/>
            <person name="Napoli C."/>
            <person name="McDonald S.M."/>
            <person name="Parker M.S."/>
            <person name="Rombauts S."/>
            <person name="Salamov A."/>
            <person name="Von Dassow P."/>
            <person name="Badger J.H."/>
            <person name="Coutinho P.M."/>
            <person name="Demir E."/>
            <person name="Dubchak I."/>
            <person name="Gentemann C."/>
            <person name="Eikrem W."/>
            <person name="Gready J.E."/>
            <person name="John U."/>
            <person name="Lanier W."/>
            <person name="Lindquist E.A."/>
            <person name="Lucas S."/>
            <person name="Mayer K.F."/>
            <person name="Moreau H."/>
            <person name="Not F."/>
            <person name="Otillar R."/>
            <person name="Panaud O."/>
            <person name="Pangilinan J."/>
            <person name="Paulsen I."/>
            <person name="Piegu B."/>
            <person name="Poliakov A."/>
            <person name="Robbens S."/>
            <person name="Schmutz J."/>
            <person name="Toulza E."/>
            <person name="Wyss T."/>
            <person name="Zelensky A."/>
            <person name="Zhou K."/>
            <person name="Armbrust E.V."/>
            <person name="Bhattacharya D."/>
            <person name="Goodenough U.W."/>
            <person name="Van de Peer Y."/>
            <person name="Grigoriev I.V."/>
        </authorList>
    </citation>
    <scope>NUCLEOTIDE SEQUENCE [LARGE SCALE GENOMIC DNA]</scope>
    <source>
        <strain evidence="5 6">CCMP1545</strain>
    </source>
</reference>
<keyword evidence="6" id="KW-1185">Reference proteome</keyword>
<evidence type="ECO:0000256" key="3">
    <source>
        <dbReference type="SAM" id="MobiDB-lite"/>
    </source>
</evidence>
<dbReference type="InterPro" id="IPR027417">
    <property type="entry name" value="P-loop_NTPase"/>
</dbReference>
<dbReference type="Proteomes" id="UP000001876">
    <property type="component" value="Unassembled WGS sequence"/>
</dbReference>
<dbReference type="InterPro" id="IPR020588">
    <property type="entry name" value="RecA_ATP-bd"/>
</dbReference>
<feature type="domain" description="RecA family profile 1" evidence="4">
    <location>
        <begin position="97"/>
        <end position="290"/>
    </location>
</feature>
<feature type="region of interest" description="Disordered" evidence="3">
    <location>
        <begin position="297"/>
        <end position="322"/>
    </location>
</feature>
<dbReference type="OrthoDB" id="336321at2759"/>
<dbReference type="Gene3D" id="3.40.50.300">
    <property type="entry name" value="P-loop containing nucleotide triphosphate hydrolases"/>
    <property type="match status" value="1"/>
</dbReference>
<dbReference type="AlphaFoldDB" id="C1MZ46"/>
<dbReference type="Pfam" id="PF08423">
    <property type="entry name" value="Rad51"/>
    <property type="match status" value="1"/>
</dbReference>
<sequence>MPAQQELLRLIGVGGENEPDLPPERLEEMLEQLWREVAPQARAVGPSVRRRVLNQSLDGEERHLTPSLVVPPPAPSLPPSLPLQILDGPGIETQLSRLNFLPTGCDGVDDLLGGGLRQGQVTELTGEAGTGKTQLCLSAAASAAALGHRVVYVDTGGGFSSARIKEFHRGFVTADADTSEVEQHLALTLDLITVVRVHDVMHAFKVLEELGLGLLGDPGVKGDGGLEGEADSAMIGREMGLLVVDSLSSLLSPTLTRLHHQGYTTMASVASLLRSLAPVHNCAVLYTNHTVSAGGMGGDGGGGGGERGGAGGSGPSVKPALGIRWTSTPHRRLCLSRDGGGAGTSCGAEVIYGPGTGVRTRFRVVGDGIRTL</sequence>
<dbReference type="GO" id="GO:0003697">
    <property type="term" value="F:single-stranded DNA binding"/>
    <property type="evidence" value="ECO:0007669"/>
    <property type="project" value="TreeGrafter"/>
</dbReference>
<evidence type="ECO:0000313" key="5">
    <source>
        <dbReference type="EMBL" id="EEH54802.1"/>
    </source>
</evidence>
<dbReference type="GO" id="GO:0000723">
    <property type="term" value="P:telomere maintenance"/>
    <property type="evidence" value="ECO:0007669"/>
    <property type="project" value="TreeGrafter"/>
</dbReference>
<dbReference type="GO" id="GO:0005815">
    <property type="term" value="C:microtubule organizing center"/>
    <property type="evidence" value="ECO:0007669"/>
    <property type="project" value="TreeGrafter"/>
</dbReference>
<dbReference type="PANTHER" id="PTHR46457">
    <property type="entry name" value="DNA REPAIR PROTEIN RAD51 HOMOLOG 4"/>
    <property type="match status" value="1"/>
</dbReference>
<gene>
    <name evidence="5" type="primary">RAD51D</name>
    <name evidence="5" type="ORF">MICPUCDRAFT_60599</name>
</gene>
<dbReference type="RefSeq" id="XP_003061152.1">
    <property type="nucleotide sequence ID" value="XM_003061106.1"/>
</dbReference>
<name>C1MZ46_MICPC</name>
<dbReference type="GO" id="GO:0042148">
    <property type="term" value="P:DNA strand invasion"/>
    <property type="evidence" value="ECO:0007669"/>
    <property type="project" value="TreeGrafter"/>
</dbReference>